<name>A0A562SS90_CHIJA</name>
<organism evidence="1 2">
    <name type="scientific">Chitinophaga japonensis</name>
    <name type="common">Flexibacter japonensis</name>
    <dbReference type="NCBI Taxonomy" id="104662"/>
    <lineage>
        <taxon>Bacteria</taxon>
        <taxon>Pseudomonadati</taxon>
        <taxon>Bacteroidota</taxon>
        <taxon>Chitinophagia</taxon>
        <taxon>Chitinophagales</taxon>
        <taxon>Chitinophagaceae</taxon>
        <taxon>Chitinophaga</taxon>
    </lineage>
</organism>
<dbReference type="SUPFAM" id="SSF52402">
    <property type="entry name" value="Adenine nucleotide alpha hydrolases-like"/>
    <property type="match status" value="2"/>
</dbReference>
<dbReference type="EMBL" id="VLLG01000005">
    <property type="protein sequence ID" value="TWI84127.1"/>
    <property type="molecule type" value="Genomic_DNA"/>
</dbReference>
<dbReference type="AlphaFoldDB" id="A0A562SS90"/>
<reference evidence="1 2" key="1">
    <citation type="journal article" date="2013" name="Stand. Genomic Sci.">
        <title>Genomic Encyclopedia of Type Strains, Phase I: The one thousand microbial genomes (KMG-I) project.</title>
        <authorList>
            <person name="Kyrpides N.C."/>
            <person name="Woyke T."/>
            <person name="Eisen J.A."/>
            <person name="Garrity G."/>
            <person name="Lilburn T.G."/>
            <person name="Beck B.J."/>
            <person name="Whitman W.B."/>
            <person name="Hugenholtz P."/>
            <person name="Klenk H.P."/>
        </authorList>
    </citation>
    <scope>NUCLEOTIDE SEQUENCE [LARGE SCALE GENOMIC DNA]</scope>
    <source>
        <strain evidence="1 2">DSM 13484</strain>
    </source>
</reference>
<gene>
    <name evidence="1" type="ORF">LX66_4489</name>
</gene>
<accession>A0A562SS90</accession>
<comment type="caution">
    <text evidence="1">The sequence shown here is derived from an EMBL/GenBank/DDBJ whole genome shotgun (WGS) entry which is preliminary data.</text>
</comment>
<evidence type="ECO:0000313" key="1">
    <source>
        <dbReference type="EMBL" id="TWI84127.1"/>
    </source>
</evidence>
<evidence type="ECO:0000313" key="2">
    <source>
        <dbReference type="Proteomes" id="UP000316778"/>
    </source>
</evidence>
<sequence>MEKILLVVFGPAPAANSLDFACYLSGMTRSRIKGYFFESSQYADRPVMKQVYGMPYVETIVSGDLPGYETMRRTIEDNIRSFQHTCEEKGIPASAHYVHTPVLDEIITESRFADLIIVDAAASDVPGFEEMPGPFLRDLMIKAQCPVIIAPAGHMPVEEIVFCYDGSPSSYFAMKQFSYLLPELTEARGTVVQVSRSEIPAGEKKQVMDWLSRHFNYTDYVTLKGNPEDELLGYLLTRRYAMVVMGAYSRSMISRFFRHSHADLLIKTLAYPVFITHY</sequence>
<dbReference type="OrthoDB" id="662548at2"/>
<proteinExistence type="predicted"/>
<keyword evidence="2" id="KW-1185">Reference proteome</keyword>
<dbReference type="Gene3D" id="3.40.50.12370">
    <property type="match status" value="1"/>
</dbReference>
<protein>
    <recommendedName>
        <fullName evidence="3">Nucleotide-binding universal stress UspA family protein</fullName>
    </recommendedName>
</protein>
<dbReference type="Proteomes" id="UP000316778">
    <property type="component" value="Unassembled WGS sequence"/>
</dbReference>
<dbReference type="RefSeq" id="WP_145717662.1">
    <property type="nucleotide sequence ID" value="NZ_BAAAFY010000002.1"/>
</dbReference>
<evidence type="ECO:0008006" key="3">
    <source>
        <dbReference type="Google" id="ProtNLM"/>
    </source>
</evidence>